<keyword evidence="5" id="KW-1185">Reference proteome</keyword>
<organism evidence="4 5">
    <name type="scientific">Roseiarcus fermentans</name>
    <dbReference type="NCBI Taxonomy" id="1473586"/>
    <lineage>
        <taxon>Bacteria</taxon>
        <taxon>Pseudomonadati</taxon>
        <taxon>Pseudomonadota</taxon>
        <taxon>Alphaproteobacteria</taxon>
        <taxon>Hyphomicrobiales</taxon>
        <taxon>Roseiarcaceae</taxon>
        <taxon>Roseiarcus</taxon>
    </lineage>
</organism>
<dbReference type="InterPro" id="IPR050287">
    <property type="entry name" value="MTA/SAH_deaminase"/>
</dbReference>
<protein>
    <submittedName>
        <fullName evidence="4">Cytosine/adenosine deaminase-related metal-dependent hydrolase</fullName>
    </submittedName>
</protein>
<sequence length="397" mass="41675">MAVTAALVVGPDRNGRSVAIDGGRVVAEAPKGAARLACGDGEIVPGAVCAHTHLYSGLVRYGLPPPDPPPRSFPEILQSVWWRLDRALDEASLAAAARDHAARALLAGVTTLVDHHESPNLIEDSLPLVVEACAGLGVRALVAYGATERNFGRNEARRGLEACRRVAPSPLVRGLVGLHASFTVSDETIRDAGALARELGTVVHVHVAEDRADVDDARRRGWAGPLERLTALDALPRGSILAHGVHCSAEAVRRAGDAGAWFVHNPRSNESNRVGYAATLSATGRVALGTDGFDPDMGAEEAALRRLAAENGDTRIDGRLAAGHGLVAERFDAAAEPLAPGSLGDCVVRRDDAVVHVVVDGRVVVEGGRLVTGDAERIFALAREQAAGLWARMAELH</sequence>
<evidence type="ECO:0000256" key="2">
    <source>
        <dbReference type="ARBA" id="ARBA00022801"/>
    </source>
</evidence>
<evidence type="ECO:0000256" key="1">
    <source>
        <dbReference type="ARBA" id="ARBA00006745"/>
    </source>
</evidence>
<gene>
    <name evidence="4" type="ORF">DFR50_14828</name>
</gene>
<keyword evidence="2 4" id="KW-0378">Hydrolase</keyword>
<dbReference type="Pfam" id="PF01979">
    <property type="entry name" value="Amidohydro_1"/>
    <property type="match status" value="1"/>
</dbReference>
<dbReference type="EMBL" id="QNRK01000048">
    <property type="protein sequence ID" value="RBP02887.1"/>
    <property type="molecule type" value="Genomic_DNA"/>
</dbReference>
<dbReference type="AlphaFoldDB" id="A0A366EKE4"/>
<accession>A0A366EKE4</accession>
<evidence type="ECO:0000259" key="3">
    <source>
        <dbReference type="Pfam" id="PF01979"/>
    </source>
</evidence>
<name>A0A366EKE4_9HYPH</name>
<dbReference type="GO" id="GO:0016810">
    <property type="term" value="F:hydrolase activity, acting on carbon-nitrogen (but not peptide) bonds"/>
    <property type="evidence" value="ECO:0007669"/>
    <property type="project" value="InterPro"/>
</dbReference>
<dbReference type="SUPFAM" id="SSF51338">
    <property type="entry name" value="Composite domain of metallo-dependent hydrolases"/>
    <property type="match status" value="1"/>
</dbReference>
<dbReference type="SUPFAM" id="SSF51556">
    <property type="entry name" value="Metallo-dependent hydrolases"/>
    <property type="match status" value="1"/>
</dbReference>
<dbReference type="PANTHER" id="PTHR43794">
    <property type="entry name" value="AMINOHYDROLASE SSNA-RELATED"/>
    <property type="match status" value="1"/>
</dbReference>
<feature type="domain" description="Amidohydrolase-related" evidence="3">
    <location>
        <begin position="43"/>
        <end position="297"/>
    </location>
</feature>
<reference evidence="4 5" key="1">
    <citation type="submission" date="2018-06" db="EMBL/GenBank/DDBJ databases">
        <title>Genomic Encyclopedia of Type Strains, Phase IV (KMG-IV): sequencing the most valuable type-strain genomes for metagenomic binning, comparative biology and taxonomic classification.</title>
        <authorList>
            <person name="Goeker M."/>
        </authorList>
    </citation>
    <scope>NUCLEOTIDE SEQUENCE [LARGE SCALE GENOMIC DNA]</scope>
    <source>
        <strain evidence="4 5">DSM 24875</strain>
    </source>
</reference>
<dbReference type="InterPro" id="IPR006680">
    <property type="entry name" value="Amidohydro-rel"/>
</dbReference>
<evidence type="ECO:0000313" key="5">
    <source>
        <dbReference type="Proteomes" id="UP000253529"/>
    </source>
</evidence>
<evidence type="ECO:0000313" key="4">
    <source>
        <dbReference type="EMBL" id="RBP02887.1"/>
    </source>
</evidence>
<dbReference type="Proteomes" id="UP000253529">
    <property type="component" value="Unassembled WGS sequence"/>
</dbReference>
<comment type="similarity">
    <text evidence="1">Belongs to the metallo-dependent hydrolases superfamily. ATZ/TRZ family.</text>
</comment>
<dbReference type="Gene3D" id="3.20.20.140">
    <property type="entry name" value="Metal-dependent hydrolases"/>
    <property type="match status" value="1"/>
</dbReference>
<dbReference type="PANTHER" id="PTHR43794:SF11">
    <property type="entry name" value="AMIDOHYDROLASE-RELATED DOMAIN-CONTAINING PROTEIN"/>
    <property type="match status" value="1"/>
</dbReference>
<dbReference type="InterPro" id="IPR032466">
    <property type="entry name" value="Metal_Hydrolase"/>
</dbReference>
<dbReference type="InterPro" id="IPR011059">
    <property type="entry name" value="Metal-dep_hydrolase_composite"/>
</dbReference>
<proteinExistence type="inferred from homology"/>
<dbReference type="RefSeq" id="WP_210209066.1">
    <property type="nucleotide sequence ID" value="NZ_QNRK01000048.1"/>
</dbReference>
<comment type="caution">
    <text evidence="4">The sequence shown here is derived from an EMBL/GenBank/DDBJ whole genome shotgun (WGS) entry which is preliminary data.</text>
</comment>